<evidence type="ECO:0000313" key="2">
    <source>
        <dbReference type="Proteomes" id="UP000076567"/>
    </source>
</evidence>
<protein>
    <recommendedName>
        <fullName evidence="3">Phage protein</fullName>
    </recommendedName>
</protein>
<reference evidence="2" key="1">
    <citation type="submission" date="2016-01" db="EMBL/GenBank/DDBJ databases">
        <title>Draft genome of Chromobacterium sp. F49.</title>
        <authorList>
            <person name="Hong K.W."/>
        </authorList>
    </citation>
    <scope>NUCLEOTIDE SEQUENCE [LARGE SCALE GENOMIC DNA]</scope>
    <source>
        <strain evidence="2">P7IIIA</strain>
    </source>
</reference>
<comment type="caution">
    <text evidence="1">The sequence shown here is derived from an EMBL/GenBank/DDBJ whole genome shotgun (WGS) entry which is preliminary data.</text>
</comment>
<keyword evidence="2" id="KW-1185">Reference proteome</keyword>
<organism evidence="1 2">
    <name type="scientific">Fictibacillus phosphorivorans</name>
    <dbReference type="NCBI Taxonomy" id="1221500"/>
    <lineage>
        <taxon>Bacteria</taxon>
        <taxon>Bacillati</taxon>
        <taxon>Bacillota</taxon>
        <taxon>Bacilli</taxon>
        <taxon>Bacillales</taxon>
        <taxon>Fictibacillaceae</taxon>
        <taxon>Fictibacillus</taxon>
    </lineage>
</organism>
<evidence type="ECO:0008006" key="3">
    <source>
        <dbReference type="Google" id="ProtNLM"/>
    </source>
</evidence>
<dbReference type="EMBL" id="LRFC01000020">
    <property type="protein sequence ID" value="KZE66778.1"/>
    <property type="molecule type" value="Genomic_DNA"/>
</dbReference>
<dbReference type="Proteomes" id="UP000076567">
    <property type="component" value="Unassembled WGS sequence"/>
</dbReference>
<gene>
    <name evidence="1" type="ORF">AWM68_20270</name>
</gene>
<proteinExistence type="predicted"/>
<evidence type="ECO:0000313" key="1">
    <source>
        <dbReference type="EMBL" id="KZE66778.1"/>
    </source>
</evidence>
<accession>A0A163RFU8</accession>
<dbReference type="AlphaFoldDB" id="A0A163RFU8"/>
<sequence>MIKAAIEYIVGLGNTKIEEVNGQQYSTERLHLVPEATPESLKVRSLSGLVEYLKSEFDEDEFDGKMIHVVSPTEVLVFSTYNQDYSRNEYIRAQAMLPEFSFDRFYSSEDFNIKLQSSFVKNEDRDIMLKVVGNIKEENVNTVGDDGVSQSVVAKTGVATVGNVLVPNPVVLKPYRTFVEVDQPESDFIFRMKNGPACALFEADGGAWKLAAMKNIRTYLQEELSSEIEKGQLVIIA</sequence>
<dbReference type="OrthoDB" id="5432268at2"/>
<name>A0A163RFU8_9BACL</name>
<dbReference type="RefSeq" id="WP_066240413.1">
    <property type="nucleotide sequence ID" value="NZ_LRFC01000020.1"/>
</dbReference>